<dbReference type="EMBL" id="KZ679128">
    <property type="protein sequence ID" value="PTB79327.1"/>
    <property type="molecule type" value="Genomic_DNA"/>
</dbReference>
<evidence type="ECO:0000313" key="4">
    <source>
        <dbReference type="Proteomes" id="UP000240760"/>
    </source>
</evidence>
<feature type="region of interest" description="Disordered" evidence="1">
    <location>
        <begin position="198"/>
        <end position="291"/>
    </location>
</feature>
<feature type="region of interest" description="Disordered" evidence="1">
    <location>
        <begin position="66"/>
        <end position="92"/>
    </location>
</feature>
<evidence type="ECO:0000256" key="1">
    <source>
        <dbReference type="SAM" id="MobiDB-lite"/>
    </source>
</evidence>
<keyword evidence="2" id="KW-1133">Transmembrane helix</keyword>
<dbReference type="AlphaFoldDB" id="A0A2T4CCM3"/>
<keyword evidence="2" id="KW-0812">Transmembrane</keyword>
<feature type="compositionally biased region" description="Basic and acidic residues" evidence="1">
    <location>
        <begin position="280"/>
        <end position="291"/>
    </location>
</feature>
<evidence type="ECO:0000313" key="3">
    <source>
        <dbReference type="EMBL" id="PTB79327.1"/>
    </source>
</evidence>
<sequence length="291" mass="32713">MSAAMQLSKGEDQAQSRRRANSCIGWHCLNSVTHFGIIFSIVVTFLILSVVWMYCMGRARIFRKQTEEQHTPDRRRSNPRRHTPENMARPVPPPIVQQVPVFNYAVPQQAPMYFIPGPQIPTTLPFGIMNAHVQFPAPTFRQQEAPYPSHPSGMASGFPKAHEHPQEQVEPEDNVFPSRQPTWWQRFYRAFTLPVGDASTVSSSSSPEPSESSQVADADIKPPTASPRPDGLKVRFDDQREGKELQLPIDDEDDISSMLCNLNTSSDSLSSIRSDVATVHSDDFEATPRRD</sequence>
<dbReference type="Proteomes" id="UP000240760">
    <property type="component" value="Unassembled WGS sequence"/>
</dbReference>
<feature type="region of interest" description="Disordered" evidence="1">
    <location>
        <begin position="142"/>
        <end position="176"/>
    </location>
</feature>
<gene>
    <name evidence="3" type="ORF">M440DRAFT_1398588</name>
</gene>
<feature type="compositionally biased region" description="Low complexity" evidence="1">
    <location>
        <begin position="202"/>
        <end position="213"/>
    </location>
</feature>
<reference evidence="3 4" key="1">
    <citation type="submission" date="2016-07" db="EMBL/GenBank/DDBJ databases">
        <title>Multiple horizontal gene transfer events from other fungi enriched the ability of initially mycotrophic Trichoderma (Ascomycota) to feed on dead plant biomass.</title>
        <authorList>
            <consortium name="DOE Joint Genome Institute"/>
            <person name="Aerts A."/>
            <person name="Atanasova L."/>
            <person name="Chenthamara K."/>
            <person name="Zhang J."/>
            <person name="Grujic M."/>
            <person name="Henrissat B."/>
            <person name="Kuo A."/>
            <person name="Salamov A."/>
            <person name="Lipzen A."/>
            <person name="Labutti K."/>
            <person name="Barry K."/>
            <person name="Miao Y."/>
            <person name="Rahimi M.J."/>
            <person name="Shen Q."/>
            <person name="Grigoriev I.V."/>
            <person name="Kubicek C.P."/>
            <person name="Druzhinina I.S."/>
        </authorList>
    </citation>
    <scope>NUCLEOTIDE SEQUENCE [LARGE SCALE GENOMIC DNA]</scope>
    <source>
        <strain evidence="3 4">ATCC 18648</strain>
    </source>
</reference>
<keyword evidence="4" id="KW-1185">Reference proteome</keyword>
<accession>A0A2T4CCM3</accession>
<organism evidence="3 4">
    <name type="scientific">Trichoderma longibrachiatum ATCC 18648</name>
    <dbReference type="NCBI Taxonomy" id="983965"/>
    <lineage>
        <taxon>Eukaryota</taxon>
        <taxon>Fungi</taxon>
        <taxon>Dikarya</taxon>
        <taxon>Ascomycota</taxon>
        <taxon>Pezizomycotina</taxon>
        <taxon>Sordariomycetes</taxon>
        <taxon>Hypocreomycetidae</taxon>
        <taxon>Hypocreales</taxon>
        <taxon>Hypocreaceae</taxon>
        <taxon>Trichoderma</taxon>
    </lineage>
</organism>
<dbReference type="OrthoDB" id="5236168at2759"/>
<feature type="compositionally biased region" description="Low complexity" evidence="1">
    <location>
        <begin position="265"/>
        <end position="274"/>
    </location>
</feature>
<feature type="transmembrane region" description="Helical" evidence="2">
    <location>
        <begin position="35"/>
        <end position="55"/>
    </location>
</feature>
<protein>
    <submittedName>
        <fullName evidence="3">Uncharacterized protein</fullName>
    </submittedName>
</protein>
<feature type="compositionally biased region" description="Basic and acidic residues" evidence="1">
    <location>
        <begin position="230"/>
        <end position="244"/>
    </location>
</feature>
<name>A0A2T4CCM3_TRILO</name>
<keyword evidence="2" id="KW-0472">Membrane</keyword>
<feature type="compositionally biased region" description="Basic and acidic residues" evidence="1">
    <location>
        <begin position="66"/>
        <end position="76"/>
    </location>
</feature>
<evidence type="ECO:0000256" key="2">
    <source>
        <dbReference type="SAM" id="Phobius"/>
    </source>
</evidence>
<proteinExistence type="predicted"/>